<proteinExistence type="predicted"/>
<sequence>SELYFENKEMTEIKEELNFELKNHFRPEFLNRLDEIIFFNFLSRKVIREIISKELQLFIQRIASEKNIKLRYSEEVVEKILGEAYSLEYGARPIKHYIEKKIGTLIGRGIVSQFLHMGANYALNLEEGTKEIKMTVLPALEQKKNNLLGEKLILTPPKEKLCPHPQITNLTINKNKIKALLADGREINGYEIYWPDLKEVIGVETFTEGLLGACYGYQFYFKKGEPLIPYKKPHVHVRGQGGRIEFYLPSLAIKKDDKSMPRVKINQIRKILQIHGPEFLVE</sequence>
<feature type="non-terminal residue" evidence="1">
    <location>
        <position position="1"/>
    </location>
</feature>
<comment type="caution">
    <text evidence="1">The sequence shown here is derived from an EMBL/GenBank/DDBJ whole genome shotgun (WGS) entry which is preliminary data.</text>
</comment>
<organism evidence="1 2">
    <name type="scientific">Cetraspora pellucida</name>
    <dbReference type="NCBI Taxonomy" id="1433469"/>
    <lineage>
        <taxon>Eukaryota</taxon>
        <taxon>Fungi</taxon>
        <taxon>Fungi incertae sedis</taxon>
        <taxon>Mucoromycota</taxon>
        <taxon>Glomeromycotina</taxon>
        <taxon>Glomeromycetes</taxon>
        <taxon>Diversisporales</taxon>
        <taxon>Gigasporaceae</taxon>
        <taxon>Cetraspora</taxon>
    </lineage>
</organism>
<evidence type="ECO:0000313" key="1">
    <source>
        <dbReference type="EMBL" id="CAG8689588.1"/>
    </source>
</evidence>
<protein>
    <submittedName>
        <fullName evidence="1">17820_t:CDS:1</fullName>
    </submittedName>
</protein>
<dbReference type="EMBL" id="CAJVPW010020542">
    <property type="protein sequence ID" value="CAG8689588.1"/>
    <property type="molecule type" value="Genomic_DNA"/>
</dbReference>
<keyword evidence="2" id="KW-1185">Reference proteome</keyword>
<reference evidence="1" key="1">
    <citation type="submission" date="2021-06" db="EMBL/GenBank/DDBJ databases">
        <authorList>
            <person name="Kallberg Y."/>
            <person name="Tangrot J."/>
            <person name="Rosling A."/>
        </authorList>
    </citation>
    <scope>NUCLEOTIDE SEQUENCE</scope>
    <source>
        <strain evidence="1">28 12/20/2015</strain>
    </source>
</reference>
<evidence type="ECO:0000313" key="2">
    <source>
        <dbReference type="Proteomes" id="UP000789366"/>
    </source>
</evidence>
<dbReference type="Proteomes" id="UP000789366">
    <property type="component" value="Unassembled WGS sequence"/>
</dbReference>
<gene>
    <name evidence="1" type="ORF">SPELUC_LOCUS10676</name>
</gene>
<accession>A0ACA9P4R5</accession>
<name>A0ACA9P4R5_9GLOM</name>